<keyword evidence="4" id="KW-0560">Oxidoreductase</keyword>
<feature type="transmembrane region" description="Helical" evidence="8">
    <location>
        <begin position="12"/>
        <end position="35"/>
    </location>
</feature>
<dbReference type="EMBL" id="CAJNOM010000208">
    <property type="protein sequence ID" value="CAF1230523.1"/>
    <property type="molecule type" value="Genomic_DNA"/>
</dbReference>
<keyword evidence="8" id="KW-0472">Membrane</keyword>
<dbReference type="PRINTS" id="PR00081">
    <property type="entry name" value="GDHRDH"/>
</dbReference>
<dbReference type="GO" id="GO:0032787">
    <property type="term" value="P:monocarboxylic acid metabolic process"/>
    <property type="evidence" value="ECO:0007669"/>
    <property type="project" value="UniProtKB-ARBA"/>
</dbReference>
<protein>
    <recommendedName>
        <fullName evidence="2">3-oxoacyl-[acyl-carrier-protein] reductase</fullName>
        <ecNumber evidence="2">1.1.1.100</ecNumber>
    </recommendedName>
</protein>
<dbReference type="NCBIfam" id="NF009093">
    <property type="entry name" value="PRK12429.1"/>
    <property type="match status" value="1"/>
</dbReference>
<dbReference type="Pfam" id="PF02666">
    <property type="entry name" value="PS_Dcarbxylase"/>
    <property type="match status" value="1"/>
</dbReference>
<dbReference type="AlphaFoldDB" id="A0A814YH06"/>
<evidence type="ECO:0000256" key="7">
    <source>
        <dbReference type="SAM" id="MobiDB-lite"/>
    </source>
</evidence>
<comment type="caution">
    <text evidence="10">The sequence shown here is derived from an EMBL/GenBank/DDBJ whole genome shotgun (WGS) entry which is preliminary data.</text>
</comment>
<dbReference type="PANTHER" id="PTHR42879">
    <property type="entry name" value="3-OXOACYL-(ACYL-CARRIER-PROTEIN) REDUCTASE"/>
    <property type="match status" value="1"/>
</dbReference>
<evidence type="ECO:0000256" key="4">
    <source>
        <dbReference type="ARBA" id="ARBA00023002"/>
    </source>
</evidence>
<comment type="catalytic activity">
    <reaction evidence="6">
        <text>a (3R)-hydroxyacyl-[ACP] + NADP(+) = a 3-oxoacyl-[ACP] + NADPH + H(+)</text>
        <dbReference type="Rhea" id="RHEA:17397"/>
        <dbReference type="Rhea" id="RHEA-COMP:9916"/>
        <dbReference type="Rhea" id="RHEA-COMP:9945"/>
        <dbReference type="ChEBI" id="CHEBI:15378"/>
        <dbReference type="ChEBI" id="CHEBI:57783"/>
        <dbReference type="ChEBI" id="CHEBI:58349"/>
        <dbReference type="ChEBI" id="CHEBI:78776"/>
        <dbReference type="ChEBI" id="CHEBI:78827"/>
        <dbReference type="EC" id="1.1.1.100"/>
    </reaction>
</comment>
<evidence type="ECO:0000256" key="3">
    <source>
        <dbReference type="ARBA" id="ARBA00022793"/>
    </source>
</evidence>
<sequence>MTETNSIRYWSALIISSVVSIIVALAIIGLSWYLLWKFVLIRFGVIRALFQLNNNDQPQSSTSTSRQQQQQQVPRRQHIRPLTSYHYVRSIHIQRESLCTSNEAWYRSLPMRETSRFWSSLFSVNIYPRSLRSPFYKYFCRMFDGDINECEHGPDNLGYYANFGEFFRRNLKEGVRPIDKESAIVSPCDGEVLANGLVTSVEQLNIVVKGIPYTIKDLFQFDQSEIERLQSKQSESSLFYACIYLNPGNYHHFHSPAKWKISERRHITVLLRFAFAQCAGIGLGIARVFAKAKYNVIFNGLEKNGSDIAADTAKEFNVGHLYSPANALHSDQLRAMIDEGIARFKHIDVLINNCGIQHVSPIENFPDNKWDDVLRINLTSAFILTKALMKPMKEKKFGRIINVASAHGLFASEYKSAYVAAKHGLLGLTKVTALEGAPFNINCNAICPGYVRTPLVDAQIRDQAKSHDISEAEVIPRVFLQKHSVKKFVPVELIGNLAVLLADENSATLTGTAIPVDGGWSAQ</sequence>
<comment type="similarity">
    <text evidence="1">Belongs to the short-chain dehydrogenases/reductases (SDR) family.</text>
</comment>
<accession>A0A814YH06</accession>
<dbReference type="Gene3D" id="3.40.50.720">
    <property type="entry name" value="NAD(P)-binding Rossmann-like Domain"/>
    <property type="match status" value="1"/>
</dbReference>
<dbReference type="PRINTS" id="PR00080">
    <property type="entry name" value="SDRFAMILY"/>
</dbReference>
<evidence type="ECO:0000313" key="9">
    <source>
        <dbReference type="EMBL" id="CAF1005940.1"/>
    </source>
</evidence>
<dbReference type="OrthoDB" id="417891at2759"/>
<dbReference type="InterPro" id="IPR036291">
    <property type="entry name" value="NAD(P)-bd_dom_sf"/>
</dbReference>
<dbReference type="InterPro" id="IPR050259">
    <property type="entry name" value="SDR"/>
</dbReference>
<proteinExistence type="inferred from homology"/>
<dbReference type="FunFam" id="3.40.50.720:FF:000084">
    <property type="entry name" value="Short-chain dehydrogenase reductase"/>
    <property type="match status" value="1"/>
</dbReference>
<dbReference type="GO" id="GO:0004609">
    <property type="term" value="F:phosphatidylserine decarboxylase activity"/>
    <property type="evidence" value="ECO:0007669"/>
    <property type="project" value="InterPro"/>
</dbReference>
<dbReference type="Proteomes" id="UP000663877">
    <property type="component" value="Unassembled WGS sequence"/>
</dbReference>
<evidence type="ECO:0000256" key="1">
    <source>
        <dbReference type="ARBA" id="ARBA00006484"/>
    </source>
</evidence>
<dbReference type="GO" id="GO:0008654">
    <property type="term" value="P:phospholipid biosynthetic process"/>
    <property type="evidence" value="ECO:0007669"/>
    <property type="project" value="InterPro"/>
</dbReference>
<dbReference type="EMBL" id="CAJNOI010000074">
    <property type="protein sequence ID" value="CAF1005940.1"/>
    <property type="molecule type" value="Genomic_DNA"/>
</dbReference>
<keyword evidence="5" id="KW-0456">Lyase</keyword>
<keyword evidence="8" id="KW-0812">Transmembrane</keyword>
<dbReference type="Proteomes" id="UP000663832">
    <property type="component" value="Unassembled WGS sequence"/>
</dbReference>
<feature type="compositionally biased region" description="Low complexity" evidence="7">
    <location>
        <begin position="57"/>
        <end position="74"/>
    </location>
</feature>
<organism evidence="10 12">
    <name type="scientific">Adineta steineri</name>
    <dbReference type="NCBI Taxonomy" id="433720"/>
    <lineage>
        <taxon>Eukaryota</taxon>
        <taxon>Metazoa</taxon>
        <taxon>Spiralia</taxon>
        <taxon>Gnathifera</taxon>
        <taxon>Rotifera</taxon>
        <taxon>Eurotatoria</taxon>
        <taxon>Bdelloidea</taxon>
        <taxon>Adinetida</taxon>
        <taxon>Adinetidae</taxon>
        <taxon>Adineta</taxon>
    </lineage>
</organism>
<keyword evidence="3" id="KW-0210">Decarboxylase</keyword>
<dbReference type="EC" id="1.1.1.100" evidence="2"/>
<dbReference type="Pfam" id="PF15938">
    <property type="entry name" value="DUF4750"/>
    <property type="match status" value="1"/>
</dbReference>
<dbReference type="PANTHER" id="PTHR42879:SF2">
    <property type="entry name" value="3-OXOACYL-[ACYL-CARRIER-PROTEIN] REDUCTASE FABG"/>
    <property type="match status" value="1"/>
</dbReference>
<dbReference type="EMBL" id="CAJNOM010000267">
    <property type="protein sequence ID" value="CAF1302455.1"/>
    <property type="molecule type" value="Genomic_DNA"/>
</dbReference>
<keyword evidence="8" id="KW-1133">Transmembrane helix</keyword>
<dbReference type="InterPro" id="IPR003817">
    <property type="entry name" value="PS_Dcarbxylase"/>
</dbReference>
<gene>
    <name evidence="9" type="ORF">BJG266_LOCUS16195</name>
    <name evidence="10" type="ORF">QVE165_LOCUS27408</name>
    <name evidence="11" type="ORF">QVE165_LOCUS31323</name>
</gene>
<dbReference type="InterPro" id="IPR002347">
    <property type="entry name" value="SDR_fam"/>
</dbReference>
<dbReference type="PROSITE" id="PS00061">
    <property type="entry name" value="ADH_SHORT"/>
    <property type="match status" value="1"/>
</dbReference>
<name>A0A814YH06_9BILA</name>
<evidence type="ECO:0000256" key="2">
    <source>
        <dbReference type="ARBA" id="ARBA00012948"/>
    </source>
</evidence>
<evidence type="ECO:0000313" key="10">
    <source>
        <dbReference type="EMBL" id="CAF1230523.1"/>
    </source>
</evidence>
<evidence type="ECO:0000256" key="8">
    <source>
        <dbReference type="SAM" id="Phobius"/>
    </source>
</evidence>
<feature type="region of interest" description="Disordered" evidence="7">
    <location>
        <begin position="57"/>
        <end position="77"/>
    </location>
</feature>
<dbReference type="InterPro" id="IPR031851">
    <property type="entry name" value="DUF4750"/>
</dbReference>
<reference evidence="10" key="1">
    <citation type="submission" date="2021-02" db="EMBL/GenBank/DDBJ databases">
        <authorList>
            <person name="Nowell W R."/>
        </authorList>
    </citation>
    <scope>NUCLEOTIDE SEQUENCE</scope>
</reference>
<dbReference type="GO" id="GO:0004316">
    <property type="term" value="F:3-oxoacyl-[acyl-carrier-protein] reductase (NADPH) activity"/>
    <property type="evidence" value="ECO:0007669"/>
    <property type="project" value="UniProtKB-EC"/>
</dbReference>
<dbReference type="Pfam" id="PF13561">
    <property type="entry name" value="adh_short_C2"/>
    <property type="match status" value="1"/>
</dbReference>
<dbReference type="SUPFAM" id="SSF51735">
    <property type="entry name" value="NAD(P)-binding Rossmann-fold domains"/>
    <property type="match status" value="1"/>
</dbReference>
<evidence type="ECO:0000313" key="12">
    <source>
        <dbReference type="Proteomes" id="UP000663832"/>
    </source>
</evidence>
<keyword evidence="12" id="KW-1185">Reference proteome</keyword>
<evidence type="ECO:0000256" key="6">
    <source>
        <dbReference type="ARBA" id="ARBA00048508"/>
    </source>
</evidence>
<dbReference type="InterPro" id="IPR020904">
    <property type="entry name" value="Sc_DH/Rdtase_CS"/>
</dbReference>
<evidence type="ECO:0000256" key="5">
    <source>
        <dbReference type="ARBA" id="ARBA00023239"/>
    </source>
</evidence>
<evidence type="ECO:0000313" key="11">
    <source>
        <dbReference type="EMBL" id="CAF1302455.1"/>
    </source>
</evidence>